<reference evidence="1 2" key="1">
    <citation type="submission" date="2019-08" db="EMBL/GenBank/DDBJ databases">
        <title>Lewinella sp. strain SSH13 Genome sequencing and assembly.</title>
        <authorList>
            <person name="Kim I."/>
        </authorList>
    </citation>
    <scope>NUCLEOTIDE SEQUENCE [LARGE SCALE GENOMIC DNA]</scope>
    <source>
        <strain evidence="1 2">SSH13</strain>
    </source>
</reference>
<keyword evidence="2" id="KW-1185">Reference proteome</keyword>
<name>A0A5C7FLB3_9BACT</name>
<proteinExistence type="predicted"/>
<sequence length="232" mass="26163">MPISSPSTPQIQKTNTFKLLTTTPFKGDTNAICWSRNLEGDFAEIVEKVDVAEDIVTLGEEELMALELSEQGQLARKTLLNDLKLLQDYGADPVLNVIRCYERDDSSLAFPTDVYSYHVDCSPVPTDTILCTYHGAASDILPNDQGVQKILVPELREKLRELYGGEEEGFEDFLKENYFDLHYQALPEARPINLGVGHMWRLAIDHPESEVLPCLHRAPLEADGKRRLLMIC</sequence>
<evidence type="ECO:0000313" key="1">
    <source>
        <dbReference type="EMBL" id="TXF90833.1"/>
    </source>
</evidence>
<comment type="caution">
    <text evidence="1">The sequence shown here is derived from an EMBL/GenBank/DDBJ whole genome shotgun (WGS) entry which is preliminary data.</text>
</comment>
<gene>
    <name evidence="1" type="ORF">FUA23_05180</name>
</gene>
<dbReference type="Proteomes" id="UP000321907">
    <property type="component" value="Unassembled WGS sequence"/>
</dbReference>
<dbReference type="EMBL" id="VOXD01000005">
    <property type="protein sequence ID" value="TXF90833.1"/>
    <property type="molecule type" value="Genomic_DNA"/>
</dbReference>
<evidence type="ECO:0008006" key="3">
    <source>
        <dbReference type="Google" id="ProtNLM"/>
    </source>
</evidence>
<dbReference type="RefSeq" id="WP_147929661.1">
    <property type="nucleotide sequence ID" value="NZ_VOXD01000005.1"/>
</dbReference>
<evidence type="ECO:0000313" key="2">
    <source>
        <dbReference type="Proteomes" id="UP000321907"/>
    </source>
</evidence>
<accession>A0A5C7FLB3</accession>
<dbReference type="OrthoDB" id="6710124at2"/>
<protein>
    <recommendedName>
        <fullName evidence="3">DUF1826 domain-containing protein</fullName>
    </recommendedName>
</protein>
<organism evidence="1 2">
    <name type="scientific">Neolewinella aurantiaca</name>
    <dbReference type="NCBI Taxonomy" id="2602767"/>
    <lineage>
        <taxon>Bacteria</taxon>
        <taxon>Pseudomonadati</taxon>
        <taxon>Bacteroidota</taxon>
        <taxon>Saprospiria</taxon>
        <taxon>Saprospirales</taxon>
        <taxon>Lewinellaceae</taxon>
        <taxon>Neolewinella</taxon>
    </lineage>
</organism>
<dbReference type="AlphaFoldDB" id="A0A5C7FLB3"/>